<dbReference type="Proteomes" id="UP000306790">
    <property type="component" value="Unassembled WGS sequence"/>
</dbReference>
<accession>A0ABY2PU57</accession>
<keyword evidence="2" id="KW-1185">Reference proteome</keyword>
<dbReference type="RefSeq" id="WP_071828981.1">
    <property type="nucleotide sequence ID" value="NZ_QFVP01000006.1"/>
</dbReference>
<sequence length="109" mass="11884">MSNLNPCMTCGACCAFFRVSFYWSEGDDADGVVPAQLTEQVSPFLRCMTGTNQPRPRCVALCGTPGQSAHCTIYENRPTTCREFAMTGENGGVNEACNRARTYYGLPPL</sequence>
<name>A0ABY2PU57_9ENTR</name>
<reference evidence="1 2" key="1">
    <citation type="submission" date="2018-05" db="EMBL/GenBank/DDBJ databases">
        <title>Isolation and genomic analyses of lactose-positive bacteria from faecal samples of preterm neonates.</title>
        <authorList>
            <person name="Chen Y."/>
            <person name="Brook T.C."/>
            <person name="O'Neill I."/>
            <person name="Soe C.Z."/>
            <person name="Hall L.J."/>
            <person name="Hoyles L."/>
        </authorList>
    </citation>
    <scope>NUCLEOTIDE SEQUENCE [LARGE SCALE GENOMIC DNA]</scope>
    <source>
        <strain evidence="1 2">P080C CL</strain>
    </source>
</reference>
<proteinExistence type="predicted"/>
<organism evidence="1 2">
    <name type="scientific">Citrobacter murliniae</name>
    <dbReference type="NCBI Taxonomy" id="67829"/>
    <lineage>
        <taxon>Bacteria</taxon>
        <taxon>Pseudomonadati</taxon>
        <taxon>Pseudomonadota</taxon>
        <taxon>Gammaproteobacteria</taxon>
        <taxon>Enterobacterales</taxon>
        <taxon>Enterobacteriaceae</taxon>
        <taxon>Citrobacter</taxon>
        <taxon>Citrobacter freundii complex</taxon>
    </lineage>
</organism>
<evidence type="ECO:0000313" key="2">
    <source>
        <dbReference type="Proteomes" id="UP000306790"/>
    </source>
</evidence>
<protein>
    <submittedName>
        <fullName evidence="1">YkgJ family cysteine cluster protein</fullName>
    </submittedName>
</protein>
<comment type="caution">
    <text evidence="1">The sequence shown here is derived from an EMBL/GenBank/DDBJ whole genome shotgun (WGS) entry which is preliminary data.</text>
</comment>
<gene>
    <name evidence="1" type="ORF">DJ535_11240</name>
</gene>
<evidence type="ECO:0000313" key="1">
    <source>
        <dbReference type="EMBL" id="THE38281.1"/>
    </source>
</evidence>
<dbReference type="Pfam" id="PF03692">
    <property type="entry name" value="CxxCxxCC"/>
    <property type="match status" value="1"/>
</dbReference>
<dbReference type="InterPro" id="IPR005358">
    <property type="entry name" value="Puta_zinc/iron-chelating_dom"/>
</dbReference>
<dbReference type="EMBL" id="QFVP01000006">
    <property type="protein sequence ID" value="THE38281.1"/>
    <property type="molecule type" value="Genomic_DNA"/>
</dbReference>